<name>A0ABY6P457_9NOCA</name>
<evidence type="ECO:0000313" key="9">
    <source>
        <dbReference type="EMBL" id="UZJ26450.1"/>
    </source>
</evidence>
<evidence type="ECO:0000256" key="5">
    <source>
        <dbReference type="ARBA" id="ARBA00023136"/>
    </source>
</evidence>
<evidence type="ECO:0000313" key="10">
    <source>
        <dbReference type="Proteomes" id="UP001164965"/>
    </source>
</evidence>
<feature type="domain" description="Major facilitator superfamily (MFS) profile" evidence="8">
    <location>
        <begin position="1"/>
        <end position="394"/>
    </location>
</feature>
<dbReference type="Pfam" id="PF07690">
    <property type="entry name" value="MFS_1"/>
    <property type="match status" value="1"/>
</dbReference>
<feature type="transmembrane region" description="Helical" evidence="7">
    <location>
        <begin position="255"/>
        <end position="273"/>
    </location>
</feature>
<dbReference type="RefSeq" id="WP_265384554.1">
    <property type="nucleotide sequence ID" value="NZ_CP110615.1"/>
</dbReference>
<dbReference type="PANTHER" id="PTHR43385">
    <property type="entry name" value="RIBOFLAVIN TRANSPORTER RIBJ"/>
    <property type="match status" value="1"/>
</dbReference>
<evidence type="ECO:0000256" key="6">
    <source>
        <dbReference type="SAM" id="MobiDB-lite"/>
    </source>
</evidence>
<keyword evidence="10" id="KW-1185">Reference proteome</keyword>
<evidence type="ECO:0000256" key="7">
    <source>
        <dbReference type="SAM" id="Phobius"/>
    </source>
</evidence>
<feature type="transmembrane region" description="Helical" evidence="7">
    <location>
        <begin position="157"/>
        <end position="177"/>
    </location>
</feature>
<dbReference type="Proteomes" id="UP001164965">
    <property type="component" value="Chromosome"/>
</dbReference>
<dbReference type="PROSITE" id="PS50850">
    <property type="entry name" value="MFS"/>
    <property type="match status" value="1"/>
</dbReference>
<evidence type="ECO:0000256" key="4">
    <source>
        <dbReference type="ARBA" id="ARBA00022989"/>
    </source>
</evidence>
<sequence>MVALAATATIATAPGQTAAVSAFLDPMIAELGLSRSTVSTAYLVGTLAGAAAMPFVGRTLDRVGPRRTMAVVGLLFGLVLLAMSAVSGVVGLTAGFVGIRLAGQGALGLVATTVTALWFTRRRGLAIGIVTATGSAGISLAPVLLERVIAGVGWRTTWALEGLVVLAVVLPVAVLGLRDRPADLGQHPDGRVPTDEETRAAGSGLTRAQAVRTPFFWTVLAGVAASGMLCTAVAFHQVALLGERGFSTAAAAANFLPQTAASLVATLAVGALVDRVSPRWLTTAAMTSLVLGLVWGSVVAPGWSSIGFAAAIGAAGGSIRSLESASFPRYFGTTHIGSIRGLVAAVSVGSTAFGPVLFALVRDATGSFAPALLGGAVLPAAVAVVALFVTPPPVHGSPDPGEDTSGPPGGLAPAGGDVQVGLPSAGR</sequence>
<feature type="transmembrane region" description="Helical" evidence="7">
    <location>
        <begin position="304"/>
        <end position="322"/>
    </location>
</feature>
<keyword evidence="5 7" id="KW-0472">Membrane</keyword>
<feature type="transmembrane region" description="Helical" evidence="7">
    <location>
        <begin position="69"/>
        <end position="95"/>
    </location>
</feature>
<feature type="region of interest" description="Disordered" evidence="6">
    <location>
        <begin position="394"/>
        <end position="427"/>
    </location>
</feature>
<gene>
    <name evidence="9" type="ORF">RHODO2019_08670</name>
</gene>
<dbReference type="InterPro" id="IPR011701">
    <property type="entry name" value="MFS"/>
</dbReference>
<keyword evidence="2" id="KW-0813">Transport</keyword>
<evidence type="ECO:0000259" key="8">
    <source>
        <dbReference type="PROSITE" id="PS50850"/>
    </source>
</evidence>
<dbReference type="InterPro" id="IPR020846">
    <property type="entry name" value="MFS_dom"/>
</dbReference>
<feature type="transmembrane region" description="Helical" evidence="7">
    <location>
        <begin position="342"/>
        <end position="361"/>
    </location>
</feature>
<evidence type="ECO:0000256" key="2">
    <source>
        <dbReference type="ARBA" id="ARBA00022448"/>
    </source>
</evidence>
<reference evidence="9" key="1">
    <citation type="submission" date="2022-10" db="EMBL/GenBank/DDBJ databases">
        <title>Rhodococcus sp.75.</title>
        <authorList>
            <person name="Sun M."/>
        </authorList>
    </citation>
    <scope>NUCLEOTIDE SEQUENCE</scope>
    <source>
        <strain evidence="9">75</strain>
    </source>
</reference>
<feature type="transmembrane region" description="Helical" evidence="7">
    <location>
        <begin position="38"/>
        <end position="57"/>
    </location>
</feature>
<dbReference type="PANTHER" id="PTHR43385:SF1">
    <property type="entry name" value="RIBOFLAVIN TRANSPORTER RIBJ"/>
    <property type="match status" value="1"/>
</dbReference>
<comment type="subcellular location">
    <subcellularLocation>
        <location evidence="1">Cell membrane</location>
        <topology evidence="1">Multi-pass membrane protein</topology>
    </subcellularLocation>
</comment>
<feature type="transmembrane region" description="Helical" evidence="7">
    <location>
        <begin position="215"/>
        <end position="235"/>
    </location>
</feature>
<evidence type="ECO:0000256" key="1">
    <source>
        <dbReference type="ARBA" id="ARBA00004651"/>
    </source>
</evidence>
<protein>
    <submittedName>
        <fullName evidence="9">MFS transporter</fullName>
    </submittedName>
</protein>
<keyword evidence="3 7" id="KW-0812">Transmembrane</keyword>
<dbReference type="SUPFAM" id="SSF103473">
    <property type="entry name" value="MFS general substrate transporter"/>
    <property type="match status" value="1"/>
</dbReference>
<dbReference type="InterPro" id="IPR052983">
    <property type="entry name" value="MFS_Riboflavin_Transporter"/>
</dbReference>
<evidence type="ECO:0000256" key="3">
    <source>
        <dbReference type="ARBA" id="ARBA00022692"/>
    </source>
</evidence>
<dbReference type="InterPro" id="IPR036259">
    <property type="entry name" value="MFS_trans_sf"/>
</dbReference>
<feature type="transmembrane region" description="Helical" evidence="7">
    <location>
        <begin position="367"/>
        <end position="389"/>
    </location>
</feature>
<feature type="transmembrane region" description="Helical" evidence="7">
    <location>
        <begin position="126"/>
        <end position="145"/>
    </location>
</feature>
<proteinExistence type="predicted"/>
<feature type="transmembrane region" description="Helical" evidence="7">
    <location>
        <begin position="101"/>
        <end position="119"/>
    </location>
</feature>
<organism evidence="9 10">
    <name type="scientific">Rhodococcus antarcticus</name>
    <dbReference type="NCBI Taxonomy" id="2987751"/>
    <lineage>
        <taxon>Bacteria</taxon>
        <taxon>Bacillati</taxon>
        <taxon>Actinomycetota</taxon>
        <taxon>Actinomycetes</taxon>
        <taxon>Mycobacteriales</taxon>
        <taxon>Nocardiaceae</taxon>
        <taxon>Rhodococcus</taxon>
    </lineage>
</organism>
<dbReference type="EMBL" id="CP110615">
    <property type="protein sequence ID" value="UZJ26450.1"/>
    <property type="molecule type" value="Genomic_DNA"/>
</dbReference>
<dbReference type="Gene3D" id="1.20.1250.20">
    <property type="entry name" value="MFS general substrate transporter like domains"/>
    <property type="match status" value="2"/>
</dbReference>
<keyword evidence="4 7" id="KW-1133">Transmembrane helix</keyword>
<accession>A0ABY6P457</accession>